<gene>
    <name evidence="2" type="ORF">B0H16DRAFT_1709762</name>
</gene>
<comment type="caution">
    <text evidence="2">The sequence shown here is derived from an EMBL/GenBank/DDBJ whole genome shotgun (WGS) entry which is preliminary data.</text>
</comment>
<proteinExistence type="predicted"/>
<organism evidence="2 3">
    <name type="scientific">Mycena metata</name>
    <dbReference type="NCBI Taxonomy" id="1033252"/>
    <lineage>
        <taxon>Eukaryota</taxon>
        <taxon>Fungi</taxon>
        <taxon>Dikarya</taxon>
        <taxon>Basidiomycota</taxon>
        <taxon>Agaricomycotina</taxon>
        <taxon>Agaricomycetes</taxon>
        <taxon>Agaricomycetidae</taxon>
        <taxon>Agaricales</taxon>
        <taxon>Marasmiineae</taxon>
        <taxon>Mycenaceae</taxon>
        <taxon>Mycena</taxon>
    </lineage>
</organism>
<evidence type="ECO:0000313" key="3">
    <source>
        <dbReference type="Proteomes" id="UP001215598"/>
    </source>
</evidence>
<protein>
    <submittedName>
        <fullName evidence="2">Uncharacterized protein</fullName>
    </submittedName>
</protein>
<feature type="region of interest" description="Disordered" evidence="1">
    <location>
        <begin position="1"/>
        <end position="32"/>
    </location>
</feature>
<accession>A0AAD7KCR9</accession>
<evidence type="ECO:0000313" key="2">
    <source>
        <dbReference type="EMBL" id="KAJ7782931.1"/>
    </source>
</evidence>
<feature type="compositionally biased region" description="Low complexity" evidence="1">
    <location>
        <begin position="1"/>
        <end position="18"/>
    </location>
</feature>
<reference evidence="2" key="1">
    <citation type="submission" date="2023-03" db="EMBL/GenBank/DDBJ databases">
        <title>Massive genome expansion in bonnet fungi (Mycena s.s.) driven by repeated elements and novel gene families across ecological guilds.</title>
        <authorList>
            <consortium name="Lawrence Berkeley National Laboratory"/>
            <person name="Harder C.B."/>
            <person name="Miyauchi S."/>
            <person name="Viragh M."/>
            <person name="Kuo A."/>
            <person name="Thoen E."/>
            <person name="Andreopoulos B."/>
            <person name="Lu D."/>
            <person name="Skrede I."/>
            <person name="Drula E."/>
            <person name="Henrissat B."/>
            <person name="Morin E."/>
            <person name="Kohler A."/>
            <person name="Barry K."/>
            <person name="LaButti K."/>
            <person name="Morin E."/>
            <person name="Salamov A."/>
            <person name="Lipzen A."/>
            <person name="Mereny Z."/>
            <person name="Hegedus B."/>
            <person name="Baldrian P."/>
            <person name="Stursova M."/>
            <person name="Weitz H."/>
            <person name="Taylor A."/>
            <person name="Grigoriev I.V."/>
            <person name="Nagy L.G."/>
            <person name="Martin F."/>
            <person name="Kauserud H."/>
        </authorList>
    </citation>
    <scope>NUCLEOTIDE SEQUENCE</scope>
    <source>
        <strain evidence="2">CBHHK182m</strain>
    </source>
</reference>
<evidence type="ECO:0000256" key="1">
    <source>
        <dbReference type="SAM" id="MobiDB-lite"/>
    </source>
</evidence>
<keyword evidence="3" id="KW-1185">Reference proteome</keyword>
<dbReference type="AlphaFoldDB" id="A0AAD7KCR9"/>
<dbReference type="Proteomes" id="UP001215598">
    <property type="component" value="Unassembled WGS sequence"/>
</dbReference>
<name>A0AAD7KCR9_9AGAR</name>
<sequence>MSSSHFSIDSSSMQSFYSAPRPVPRPCDASRPQDTYPSPLPEFLVLPSIPPPDCRIYLSADDHGNTILPRVLIGSIGADHDIAIRLCRTQVEGEQRCANCVEMDISCQFWEAGIPCPSCAILGIPDCANASPSRFINVLVRARDQHMLREHDMLATLVRDGHMTPTKFEREYAETEHHYYSVVQGALSCFAINSSATKSLVFQRYRDLANSSNDAALLARFVTLGTEAHIHPSILRTVSKRLATLFHSFL</sequence>
<dbReference type="EMBL" id="JARKIB010000003">
    <property type="protein sequence ID" value="KAJ7782931.1"/>
    <property type="molecule type" value="Genomic_DNA"/>
</dbReference>